<name>A0A843VQA0_COLES</name>
<dbReference type="AlphaFoldDB" id="A0A843VQA0"/>
<keyword evidence="1" id="KW-1133">Transmembrane helix</keyword>
<evidence type="ECO:0000256" key="1">
    <source>
        <dbReference type="SAM" id="Phobius"/>
    </source>
</evidence>
<keyword evidence="1" id="KW-0472">Membrane</keyword>
<accession>A0A843VQA0</accession>
<gene>
    <name evidence="2" type="ORF">Taro_027930</name>
</gene>
<evidence type="ECO:0000313" key="2">
    <source>
        <dbReference type="EMBL" id="MQL95264.1"/>
    </source>
</evidence>
<comment type="caution">
    <text evidence="2">The sequence shown here is derived from an EMBL/GenBank/DDBJ whole genome shotgun (WGS) entry which is preliminary data.</text>
</comment>
<evidence type="ECO:0000313" key="3">
    <source>
        <dbReference type="Proteomes" id="UP000652761"/>
    </source>
</evidence>
<sequence>MPHRVPVLKRYPAKLFVTAFTCMFGLPHFLAIAAFMQTEVEGLWRQGLPSPSSSGASAEDGPWLWRSGIVFSL</sequence>
<reference evidence="2" key="1">
    <citation type="submission" date="2017-07" db="EMBL/GenBank/DDBJ databases">
        <title>Taro Niue Genome Assembly and Annotation.</title>
        <authorList>
            <person name="Atibalentja N."/>
            <person name="Keating K."/>
            <person name="Fields C.J."/>
        </authorList>
    </citation>
    <scope>NUCLEOTIDE SEQUENCE</scope>
    <source>
        <strain evidence="2">Niue_2</strain>
        <tissue evidence="2">Leaf</tissue>
    </source>
</reference>
<dbReference type="EMBL" id="NMUH01001775">
    <property type="protein sequence ID" value="MQL95264.1"/>
    <property type="molecule type" value="Genomic_DNA"/>
</dbReference>
<dbReference type="OrthoDB" id="1728340at2759"/>
<dbReference type="Proteomes" id="UP000652761">
    <property type="component" value="Unassembled WGS sequence"/>
</dbReference>
<organism evidence="2 3">
    <name type="scientific">Colocasia esculenta</name>
    <name type="common">Wild taro</name>
    <name type="synonym">Arum esculentum</name>
    <dbReference type="NCBI Taxonomy" id="4460"/>
    <lineage>
        <taxon>Eukaryota</taxon>
        <taxon>Viridiplantae</taxon>
        <taxon>Streptophyta</taxon>
        <taxon>Embryophyta</taxon>
        <taxon>Tracheophyta</taxon>
        <taxon>Spermatophyta</taxon>
        <taxon>Magnoliopsida</taxon>
        <taxon>Liliopsida</taxon>
        <taxon>Araceae</taxon>
        <taxon>Aroideae</taxon>
        <taxon>Colocasieae</taxon>
        <taxon>Colocasia</taxon>
    </lineage>
</organism>
<keyword evidence="1" id="KW-0812">Transmembrane</keyword>
<keyword evidence="3" id="KW-1185">Reference proteome</keyword>
<protein>
    <submittedName>
        <fullName evidence="2">Uncharacterized protein</fullName>
    </submittedName>
</protein>
<proteinExistence type="predicted"/>
<feature type="transmembrane region" description="Helical" evidence="1">
    <location>
        <begin position="15"/>
        <end position="36"/>
    </location>
</feature>